<dbReference type="GeneTree" id="ENSGT00940000161493"/>
<keyword evidence="6 9" id="KW-0472">Membrane</keyword>
<evidence type="ECO:0000256" key="4">
    <source>
        <dbReference type="ARBA" id="ARBA00022824"/>
    </source>
</evidence>
<keyword evidence="7" id="KW-0968">Cytoplasmic vesicle</keyword>
<evidence type="ECO:0000256" key="6">
    <source>
        <dbReference type="ARBA" id="ARBA00023136"/>
    </source>
</evidence>
<keyword evidence="5 9" id="KW-1133">Transmembrane helix</keyword>
<dbReference type="InterPro" id="IPR004345">
    <property type="entry name" value="TB2_DP1_HVA22"/>
</dbReference>
<feature type="region of interest" description="Disordered" evidence="10">
    <location>
        <begin position="200"/>
        <end position="223"/>
    </location>
</feature>
<comment type="subcellular location">
    <subcellularLocation>
        <location evidence="8">Cytoplasmic vesicle</location>
        <location evidence="8">Clathrin-coated vesicle membrane</location>
        <topology evidence="8">Multi-pass membrane protein</topology>
    </subcellularLocation>
    <subcellularLocation>
        <location evidence="1">Endoplasmic reticulum membrane</location>
        <topology evidence="1">Multi-pass membrane protein</topology>
    </subcellularLocation>
    <subcellularLocation>
        <location evidence="9">Membrane</location>
        <topology evidence="9">Multi-pass membrane protein</topology>
    </subcellularLocation>
</comment>
<dbReference type="GO" id="GO:0030665">
    <property type="term" value="C:clathrin-coated vesicle membrane"/>
    <property type="evidence" value="ECO:0007669"/>
    <property type="project" value="UniProtKB-SubCell"/>
</dbReference>
<evidence type="ECO:0000256" key="8">
    <source>
        <dbReference type="ARBA" id="ARBA00029431"/>
    </source>
</evidence>
<accession>A0A8C8DRL7</accession>
<keyword evidence="3 9" id="KW-0812">Transmembrane</keyword>
<evidence type="ECO:0000256" key="10">
    <source>
        <dbReference type="SAM" id="MobiDB-lite"/>
    </source>
</evidence>
<feature type="transmembrane region" description="Helical" evidence="9">
    <location>
        <begin position="92"/>
        <end position="113"/>
    </location>
</feature>
<reference evidence="11" key="1">
    <citation type="submission" date="2025-08" db="UniProtKB">
        <authorList>
            <consortium name="Ensembl"/>
        </authorList>
    </citation>
    <scope>IDENTIFICATION</scope>
</reference>
<evidence type="ECO:0000256" key="9">
    <source>
        <dbReference type="RuleBase" id="RU362006"/>
    </source>
</evidence>
<feature type="compositionally biased region" description="Polar residues" evidence="10">
    <location>
        <begin position="200"/>
        <end position="213"/>
    </location>
</feature>
<keyword evidence="12" id="KW-1185">Reference proteome</keyword>
<sequence length="256" mass="28788">MGLLDIFSSIKERAEKFLNEKNVVTDFLGKVEEKTGIKKKFIAAGAVSLTGLYLVYGYGASLLCNLIGFAYPAYYSIKAIESPCKDDDTKWLTYWVVYGVFSLGEFFSDIFLYWFPFYYAFKCLFLLWCMAPMSWNGSQIIYNKVVRPIFLRHEATVDNMVSDLSGKAMSAAENLTREVLSTLVKNKTLVTPMATVAQSDTRSLPSSSAQTSGAKVMPLQQREEEQRVSIRPRVLPFHPDLLKPAAFITLIVSVTT</sequence>
<keyword evidence="4" id="KW-0256">Endoplasmic reticulum</keyword>
<reference evidence="11" key="2">
    <citation type="submission" date="2025-09" db="UniProtKB">
        <authorList>
            <consortium name="Ensembl"/>
        </authorList>
    </citation>
    <scope>IDENTIFICATION</scope>
</reference>
<dbReference type="AlphaFoldDB" id="A0A8C8DRL7"/>
<evidence type="ECO:0000256" key="1">
    <source>
        <dbReference type="ARBA" id="ARBA00004477"/>
    </source>
</evidence>
<name>A0A8C8DRL7_9TELE</name>
<evidence type="ECO:0000256" key="5">
    <source>
        <dbReference type="ARBA" id="ARBA00022989"/>
    </source>
</evidence>
<proteinExistence type="inferred from homology"/>
<protein>
    <recommendedName>
        <fullName evidence="9">Receptor expression-enhancing protein</fullName>
    </recommendedName>
</protein>
<evidence type="ECO:0000256" key="7">
    <source>
        <dbReference type="ARBA" id="ARBA00023329"/>
    </source>
</evidence>
<dbReference type="PANTHER" id="PTHR12300:SF133">
    <property type="entry name" value="RECEPTOR EXPRESSION-ENHANCING PROTEIN 6"/>
    <property type="match status" value="1"/>
</dbReference>
<evidence type="ECO:0000313" key="11">
    <source>
        <dbReference type="Ensembl" id="ENSOSIP00000024488.1"/>
    </source>
</evidence>
<dbReference type="Pfam" id="PF03134">
    <property type="entry name" value="TB2_DP1_HVA22"/>
    <property type="match status" value="1"/>
</dbReference>
<dbReference type="PANTHER" id="PTHR12300">
    <property type="entry name" value="HVA22-LIKE PROTEINS"/>
    <property type="match status" value="1"/>
</dbReference>
<dbReference type="Ensembl" id="ENSOSIT00000025847.1">
    <property type="protein sequence ID" value="ENSOSIP00000024488.1"/>
    <property type="gene ID" value="ENSOSIG00000012879.1"/>
</dbReference>
<evidence type="ECO:0000256" key="2">
    <source>
        <dbReference type="ARBA" id="ARBA00008573"/>
    </source>
</evidence>
<evidence type="ECO:0000256" key="3">
    <source>
        <dbReference type="ARBA" id="ARBA00022692"/>
    </source>
</evidence>
<evidence type="ECO:0000313" key="12">
    <source>
        <dbReference type="Proteomes" id="UP000694383"/>
    </source>
</evidence>
<dbReference type="Proteomes" id="UP000694383">
    <property type="component" value="Unplaced"/>
</dbReference>
<feature type="transmembrane region" description="Helical" evidence="9">
    <location>
        <begin position="53"/>
        <end position="71"/>
    </location>
</feature>
<dbReference type="GO" id="GO:0060059">
    <property type="term" value="P:embryonic retina morphogenesis in camera-type eye"/>
    <property type="evidence" value="ECO:0007669"/>
    <property type="project" value="Ensembl"/>
</dbReference>
<dbReference type="GO" id="GO:0010842">
    <property type="term" value="P:retina layer formation"/>
    <property type="evidence" value="ECO:0007669"/>
    <property type="project" value="Ensembl"/>
</dbReference>
<dbReference type="GO" id="GO:0005789">
    <property type="term" value="C:endoplasmic reticulum membrane"/>
    <property type="evidence" value="ECO:0007669"/>
    <property type="project" value="UniProtKB-SubCell"/>
</dbReference>
<organism evidence="11 12">
    <name type="scientific">Oryzias sinensis</name>
    <name type="common">Chinese medaka</name>
    <dbReference type="NCBI Taxonomy" id="183150"/>
    <lineage>
        <taxon>Eukaryota</taxon>
        <taxon>Metazoa</taxon>
        <taxon>Chordata</taxon>
        <taxon>Craniata</taxon>
        <taxon>Vertebrata</taxon>
        <taxon>Euteleostomi</taxon>
        <taxon>Actinopterygii</taxon>
        <taxon>Neopterygii</taxon>
        <taxon>Teleostei</taxon>
        <taxon>Neoteleostei</taxon>
        <taxon>Acanthomorphata</taxon>
        <taxon>Ovalentaria</taxon>
        <taxon>Atherinomorphae</taxon>
        <taxon>Beloniformes</taxon>
        <taxon>Adrianichthyidae</taxon>
        <taxon>Oryziinae</taxon>
        <taxon>Oryzias</taxon>
    </lineage>
</organism>
<comment type="similarity">
    <text evidence="2 9">Belongs to the DP1 family.</text>
</comment>